<name>D2GY12_AILME</name>
<feature type="compositionally biased region" description="Basic and acidic residues" evidence="1">
    <location>
        <begin position="110"/>
        <end position="145"/>
    </location>
</feature>
<dbReference type="InParanoid" id="D2GY12"/>
<evidence type="ECO:0000256" key="1">
    <source>
        <dbReference type="SAM" id="MobiDB-lite"/>
    </source>
</evidence>
<sequence length="145" mass="16603">MSPVSPQMKVPCYYQGIAVLAVIDPAQRQPFHRRWRPPYYLQRPSGRGPQYAIRPVQGEVMEGADNQGAGEQGQPRQDGNEEGEENQGDEIQGQQPRHCRYRHNFNCQHRRPESPKSQDGKETKAADPPAEREFLHSWAERGRAE</sequence>
<evidence type="ECO:0000313" key="2">
    <source>
        <dbReference type="EMBL" id="EFB22669.1"/>
    </source>
</evidence>
<proteinExistence type="predicted"/>
<dbReference type="InterPro" id="IPR050181">
    <property type="entry name" value="Cold_shock_domain"/>
</dbReference>
<organism evidence="2">
    <name type="scientific">Ailuropoda melanoleuca</name>
    <name type="common">Giant panda</name>
    <dbReference type="NCBI Taxonomy" id="9646"/>
    <lineage>
        <taxon>Eukaryota</taxon>
        <taxon>Metazoa</taxon>
        <taxon>Chordata</taxon>
        <taxon>Craniata</taxon>
        <taxon>Vertebrata</taxon>
        <taxon>Euteleostomi</taxon>
        <taxon>Mammalia</taxon>
        <taxon>Eutheria</taxon>
        <taxon>Laurasiatheria</taxon>
        <taxon>Carnivora</taxon>
        <taxon>Caniformia</taxon>
        <taxon>Ursidae</taxon>
        <taxon>Ailuropoda</taxon>
    </lineage>
</organism>
<dbReference type="AlphaFoldDB" id="D2GY12"/>
<dbReference type="EMBL" id="GL192373">
    <property type="protein sequence ID" value="EFB22669.1"/>
    <property type="molecule type" value="Genomic_DNA"/>
</dbReference>
<accession>D2GY12</accession>
<protein>
    <submittedName>
        <fullName evidence="2">Uncharacterized protein</fullName>
    </submittedName>
</protein>
<reference evidence="2" key="1">
    <citation type="journal article" date="2010" name="Nature">
        <title>The sequence and de novo assembly of the giant panda genome.</title>
        <authorList>
            <person name="Li R."/>
            <person name="Fan W."/>
            <person name="Tian G."/>
            <person name="Zhu H."/>
            <person name="He L."/>
            <person name="Cai J."/>
            <person name="Huang Q."/>
            <person name="Cai Q."/>
            <person name="Li B."/>
            <person name="Bai Y."/>
            <person name="Zhang Z."/>
            <person name="Zhang Y."/>
            <person name="Wang W."/>
            <person name="Li J."/>
            <person name="Wei F."/>
            <person name="Li H."/>
            <person name="Jian M."/>
            <person name="Li J."/>
            <person name="Zhang Z."/>
            <person name="Nielsen R."/>
            <person name="Li D."/>
            <person name="Gu W."/>
            <person name="Yang Z."/>
            <person name="Xuan Z."/>
            <person name="Ryder O.A."/>
            <person name="Leung F.C."/>
            <person name="Zhou Y."/>
            <person name="Cao J."/>
            <person name="Sun X."/>
            <person name="Fu Y."/>
            <person name="Fang X."/>
            <person name="Guo X."/>
            <person name="Wang B."/>
            <person name="Hou R."/>
            <person name="Shen F."/>
            <person name="Mu B."/>
            <person name="Ni P."/>
            <person name="Lin R."/>
            <person name="Qian W."/>
            <person name="Wang G."/>
            <person name="Yu C."/>
            <person name="Nie W."/>
            <person name="Wang J."/>
            <person name="Wu Z."/>
            <person name="Liang H."/>
            <person name="Min J."/>
            <person name="Wu Q."/>
            <person name="Cheng S."/>
            <person name="Ruan J."/>
            <person name="Wang M."/>
            <person name="Shi Z."/>
            <person name="Wen M."/>
            <person name="Liu B."/>
            <person name="Ren X."/>
            <person name="Zheng H."/>
            <person name="Dong D."/>
            <person name="Cook K."/>
            <person name="Shan G."/>
            <person name="Zhang H."/>
            <person name="Kosiol C."/>
            <person name="Xie X."/>
            <person name="Lu Z."/>
            <person name="Zheng H."/>
            <person name="Li Y."/>
            <person name="Steiner C.C."/>
            <person name="Lam T.T."/>
            <person name="Lin S."/>
            <person name="Zhang Q."/>
            <person name="Li G."/>
            <person name="Tian J."/>
            <person name="Gong T."/>
            <person name="Liu H."/>
            <person name="Zhang D."/>
            <person name="Fang L."/>
            <person name="Ye C."/>
            <person name="Zhang J."/>
            <person name="Hu W."/>
            <person name="Xu A."/>
            <person name="Ren Y."/>
            <person name="Zhang G."/>
            <person name="Bruford M.W."/>
            <person name="Li Q."/>
            <person name="Ma L."/>
            <person name="Guo Y."/>
            <person name="An N."/>
            <person name="Hu Y."/>
            <person name="Zheng Y."/>
            <person name="Shi Y."/>
            <person name="Li Z."/>
            <person name="Liu Q."/>
            <person name="Chen Y."/>
            <person name="Zhao J."/>
            <person name="Qu N."/>
            <person name="Zhao S."/>
            <person name="Tian F."/>
            <person name="Wang X."/>
            <person name="Wang H."/>
            <person name="Xu L."/>
            <person name="Liu X."/>
            <person name="Vinar T."/>
            <person name="Wang Y."/>
            <person name="Lam T.W."/>
            <person name="Yiu S.M."/>
            <person name="Liu S."/>
            <person name="Zhang H."/>
            <person name="Li D."/>
            <person name="Huang Y."/>
            <person name="Wang X."/>
            <person name="Yang G."/>
            <person name="Jiang Z."/>
            <person name="Wang J."/>
            <person name="Qin N."/>
            <person name="Li L."/>
            <person name="Li J."/>
            <person name="Bolund L."/>
            <person name="Kristiansen K."/>
            <person name="Wong G.K."/>
            <person name="Olson M."/>
            <person name="Zhang X."/>
            <person name="Li S."/>
            <person name="Yang H."/>
            <person name="Wang J."/>
            <person name="Wang J."/>
        </authorList>
    </citation>
    <scope>NUCLEOTIDE SEQUENCE [LARGE SCALE GENOMIC DNA]</scope>
</reference>
<dbReference type="PANTHER" id="PTHR11544">
    <property type="entry name" value="COLD SHOCK DOMAIN CONTAINING PROTEINS"/>
    <property type="match status" value="1"/>
</dbReference>
<gene>
    <name evidence="2" type="ORF">PANDA_001843</name>
</gene>
<feature type="region of interest" description="Disordered" evidence="1">
    <location>
        <begin position="28"/>
        <end position="145"/>
    </location>
</feature>